<dbReference type="EMBL" id="JAPKFM010000029">
    <property type="protein sequence ID" value="MCX2966605.1"/>
    <property type="molecule type" value="Genomic_DNA"/>
</dbReference>
<dbReference type="InterPro" id="IPR046288">
    <property type="entry name" value="DUF6325"/>
</dbReference>
<organism evidence="1 2">
    <name type="scientific">Gordonia aquimaris</name>
    <dbReference type="NCBI Taxonomy" id="2984863"/>
    <lineage>
        <taxon>Bacteria</taxon>
        <taxon>Bacillati</taxon>
        <taxon>Actinomycetota</taxon>
        <taxon>Actinomycetes</taxon>
        <taxon>Mycobacteriales</taxon>
        <taxon>Gordoniaceae</taxon>
        <taxon>Gordonia</taxon>
    </lineage>
</organism>
<keyword evidence="2" id="KW-1185">Reference proteome</keyword>
<proteinExistence type="predicted"/>
<protein>
    <submittedName>
        <fullName evidence="1">DUF6325 family protein</fullName>
    </submittedName>
</protein>
<dbReference type="AlphaFoldDB" id="A0A9X3D7J4"/>
<dbReference type="RefSeq" id="WP_266063425.1">
    <property type="nucleotide sequence ID" value="NZ_JAPKFM010000029.1"/>
</dbReference>
<gene>
    <name evidence="1" type="ORF">OSB52_21235</name>
</gene>
<evidence type="ECO:0000313" key="2">
    <source>
        <dbReference type="Proteomes" id="UP001143347"/>
    </source>
</evidence>
<accession>A0A9X3D7J4</accession>
<comment type="caution">
    <text evidence="1">The sequence shown here is derived from an EMBL/GenBank/DDBJ whole genome shotgun (WGS) entry which is preliminary data.</text>
</comment>
<dbReference type="Proteomes" id="UP001143347">
    <property type="component" value="Unassembled WGS sequence"/>
</dbReference>
<evidence type="ECO:0000313" key="1">
    <source>
        <dbReference type="EMBL" id="MCX2966605.1"/>
    </source>
</evidence>
<reference evidence="1" key="1">
    <citation type="submission" date="2022-10" db="EMBL/GenBank/DDBJ databases">
        <title>WGS of marine actinomycetes from Thailand.</title>
        <authorList>
            <person name="Thawai C."/>
        </authorList>
    </citation>
    <scope>NUCLEOTIDE SEQUENCE</scope>
    <source>
        <strain evidence="1">SW21</strain>
    </source>
</reference>
<name>A0A9X3D7J4_9ACTN</name>
<dbReference type="Pfam" id="PF19850">
    <property type="entry name" value="DUF6325"/>
    <property type="match status" value="1"/>
</dbReference>
<sequence>MTTPPGTDSHDLGPIDYLVVELPHGTTTLTNKMIDHIARSVADRTLRILELLIVGRDSTGHVTVTEFEELADAGLRGLDVSLVEILAVEDVENLAGAIAPGRCAAVIVWEYLTAASFSAAARESGAKLVAQGRIPTQAIAATLRGDDDNG</sequence>